<comment type="caution">
    <text evidence="1">The sequence shown here is derived from an EMBL/GenBank/DDBJ whole genome shotgun (WGS) entry which is preliminary data.</text>
</comment>
<dbReference type="AlphaFoldDB" id="T0GF37"/>
<dbReference type="EMBL" id="ATHO01000170">
    <property type="protein sequence ID" value="EQA98677.1"/>
    <property type="molecule type" value="Genomic_DNA"/>
</dbReference>
<gene>
    <name evidence="1" type="ORF">L288_20225</name>
</gene>
<proteinExistence type="predicted"/>
<evidence type="ECO:0000313" key="2">
    <source>
        <dbReference type="Proteomes" id="UP000015525"/>
    </source>
</evidence>
<sequence>MFDAATFKDAWDKLTSSNVDRDCTEPAPAKAPVKEAEGLSAAEVLSAVGALDKYFGEDAVLALLRETALGIQGSSLGEALNGLAAAPTDKPNSKTAGRVNNIHAAYLSRRGLSRTARAFLDFLVKEVPHGDQSC</sequence>
<evidence type="ECO:0000313" key="1">
    <source>
        <dbReference type="EMBL" id="EQA98677.1"/>
    </source>
</evidence>
<name>T0GF37_9SPHN</name>
<protein>
    <submittedName>
        <fullName evidence="1">Uncharacterized protein</fullName>
    </submittedName>
</protein>
<dbReference type="RefSeq" id="WP_021240024.1">
    <property type="nucleotide sequence ID" value="NZ_ATHO01000170.1"/>
</dbReference>
<keyword evidence="2" id="KW-1185">Reference proteome</keyword>
<dbReference type="Proteomes" id="UP000015525">
    <property type="component" value="Unassembled WGS sequence"/>
</dbReference>
<reference evidence="1 2" key="1">
    <citation type="journal article" date="2013" name="Genome Announc.">
        <title>Draft Genome Sequence of Sphingobium quisquiliarum Strain P25T, a Novel Hexachlorocyclohexane (HCH)-Degrading Bacterium Isolated from an HCH Dumpsite.</title>
        <authorList>
            <person name="Kumar Singh A."/>
            <person name="Sangwan N."/>
            <person name="Sharma A."/>
            <person name="Gupta V."/>
            <person name="Khurana J.P."/>
            <person name="Lal R."/>
        </authorList>
    </citation>
    <scope>NUCLEOTIDE SEQUENCE [LARGE SCALE GENOMIC DNA]</scope>
    <source>
        <strain evidence="1 2">P25</strain>
    </source>
</reference>
<organism evidence="1 2">
    <name type="scientific">Sphingobium quisquiliarum P25</name>
    <dbReference type="NCBI Taxonomy" id="1329909"/>
    <lineage>
        <taxon>Bacteria</taxon>
        <taxon>Pseudomonadati</taxon>
        <taxon>Pseudomonadota</taxon>
        <taxon>Alphaproteobacteria</taxon>
        <taxon>Sphingomonadales</taxon>
        <taxon>Sphingomonadaceae</taxon>
        <taxon>Sphingobium</taxon>
    </lineage>
</organism>
<dbReference type="PATRIC" id="fig|1329909.3.peg.3893"/>
<accession>T0GF37</accession>